<keyword evidence="1" id="KW-0812">Transmembrane</keyword>
<sequence>MAPFRSTLNSAYLWTRVLIRTHPGPFIGGAFAVTGALTGSLLLVLESRAGRREAAKDLSTKFEHLDQKIVHLDQKTDTIEKTIQEMKKALEDNKRIAFTTAHLTMTALSGNKKPMQQFLADIEKCIKSGRKDCGVTTA</sequence>
<evidence type="ECO:0008006" key="4">
    <source>
        <dbReference type="Google" id="ProtNLM"/>
    </source>
</evidence>
<dbReference type="Gene3D" id="1.20.5.170">
    <property type="match status" value="1"/>
</dbReference>
<keyword evidence="3" id="KW-1185">Reference proteome</keyword>
<keyword evidence="1" id="KW-0472">Membrane</keyword>
<evidence type="ECO:0000256" key="1">
    <source>
        <dbReference type="SAM" id="Phobius"/>
    </source>
</evidence>
<reference evidence="2" key="1">
    <citation type="submission" date="2015-10" db="EMBL/GenBank/DDBJ databases">
        <authorList>
            <person name="Regsiter A."/>
            <person name="william w."/>
        </authorList>
    </citation>
    <scope>NUCLEOTIDE SEQUENCE</scope>
    <source>
        <strain evidence="2">Montdore</strain>
    </source>
</reference>
<dbReference type="AlphaFoldDB" id="A0A292Q7F4"/>
<dbReference type="EMBL" id="LN890943">
    <property type="protein sequence ID" value="CUS15742.1"/>
    <property type="molecule type" value="Genomic_DNA"/>
</dbReference>
<gene>
    <name evidence="2" type="ORF">GSTUAT00000019001</name>
</gene>
<accession>A0A292Q7F4</accession>
<name>A0A292Q7F4_9PEZI</name>
<proteinExistence type="predicted"/>
<evidence type="ECO:0000313" key="3">
    <source>
        <dbReference type="Proteomes" id="UP001412239"/>
    </source>
</evidence>
<protein>
    <recommendedName>
        <fullName evidence="4">Fungal N-terminal domain-containing protein</fullName>
    </recommendedName>
</protein>
<evidence type="ECO:0000313" key="2">
    <source>
        <dbReference type="EMBL" id="CUS15742.1"/>
    </source>
</evidence>
<dbReference type="Proteomes" id="UP001412239">
    <property type="component" value="Unassembled WGS sequence"/>
</dbReference>
<keyword evidence="1" id="KW-1133">Transmembrane helix</keyword>
<feature type="transmembrane region" description="Helical" evidence="1">
    <location>
        <begin position="26"/>
        <end position="45"/>
    </location>
</feature>
<organism evidence="2 3">
    <name type="scientific">Tuber aestivum</name>
    <name type="common">summer truffle</name>
    <dbReference type="NCBI Taxonomy" id="59557"/>
    <lineage>
        <taxon>Eukaryota</taxon>
        <taxon>Fungi</taxon>
        <taxon>Dikarya</taxon>
        <taxon>Ascomycota</taxon>
        <taxon>Pezizomycotina</taxon>
        <taxon>Pezizomycetes</taxon>
        <taxon>Pezizales</taxon>
        <taxon>Tuberaceae</taxon>
        <taxon>Tuber</taxon>
    </lineage>
</organism>